<feature type="domain" description="Caspase family p10" evidence="7">
    <location>
        <begin position="586"/>
        <end position="670"/>
    </location>
</feature>
<gene>
    <name evidence="9" type="ORF">OTU49_013446</name>
</gene>
<dbReference type="InterPro" id="IPR002138">
    <property type="entry name" value="Pept_C14_p10"/>
</dbReference>
<dbReference type="InterPro" id="IPR001309">
    <property type="entry name" value="Pept_C14_p20"/>
</dbReference>
<dbReference type="InterPro" id="IPR029030">
    <property type="entry name" value="Caspase-like_dom_sf"/>
</dbReference>
<evidence type="ECO:0000256" key="6">
    <source>
        <dbReference type="SAM" id="MobiDB-lite"/>
    </source>
</evidence>
<dbReference type="PANTHER" id="PTHR47901">
    <property type="entry name" value="CASPASE RECRUITMENT DOMAIN-CONTAINING PROTEIN 18"/>
    <property type="match status" value="1"/>
</dbReference>
<organism evidence="9 10">
    <name type="scientific">Cherax quadricarinatus</name>
    <name type="common">Australian red claw crayfish</name>
    <dbReference type="NCBI Taxonomy" id="27406"/>
    <lineage>
        <taxon>Eukaryota</taxon>
        <taxon>Metazoa</taxon>
        <taxon>Ecdysozoa</taxon>
        <taxon>Arthropoda</taxon>
        <taxon>Crustacea</taxon>
        <taxon>Multicrustacea</taxon>
        <taxon>Malacostraca</taxon>
        <taxon>Eumalacostraca</taxon>
        <taxon>Eucarida</taxon>
        <taxon>Decapoda</taxon>
        <taxon>Pleocyemata</taxon>
        <taxon>Astacidea</taxon>
        <taxon>Parastacoidea</taxon>
        <taxon>Parastacidae</taxon>
        <taxon>Cherax</taxon>
    </lineage>
</organism>
<evidence type="ECO:0000256" key="5">
    <source>
        <dbReference type="RuleBase" id="RU003971"/>
    </source>
</evidence>
<comment type="caution">
    <text evidence="9">The sequence shown here is derived from an EMBL/GenBank/DDBJ whole genome shotgun (WGS) entry which is preliminary data.</text>
</comment>
<dbReference type="Gene3D" id="3.40.50.1460">
    <property type="match status" value="1"/>
</dbReference>
<dbReference type="SMART" id="SM00115">
    <property type="entry name" value="CASc"/>
    <property type="match status" value="1"/>
</dbReference>
<evidence type="ECO:0000259" key="8">
    <source>
        <dbReference type="PROSITE" id="PS50208"/>
    </source>
</evidence>
<evidence type="ECO:0000259" key="7">
    <source>
        <dbReference type="PROSITE" id="PS50207"/>
    </source>
</evidence>
<evidence type="ECO:0000256" key="4">
    <source>
        <dbReference type="ARBA" id="ARBA00022801"/>
    </source>
</evidence>
<dbReference type="PROSITE" id="PS50208">
    <property type="entry name" value="CASPASE_P20"/>
    <property type="match status" value="1"/>
</dbReference>
<dbReference type="AlphaFoldDB" id="A0AAW0YHL8"/>
<dbReference type="InterPro" id="IPR002398">
    <property type="entry name" value="Pept_C14"/>
</dbReference>
<evidence type="ECO:0000313" key="10">
    <source>
        <dbReference type="Proteomes" id="UP001445076"/>
    </source>
</evidence>
<dbReference type="Pfam" id="PF00656">
    <property type="entry name" value="Peptidase_C14"/>
    <property type="match status" value="1"/>
</dbReference>
<evidence type="ECO:0000256" key="2">
    <source>
        <dbReference type="ARBA" id="ARBA00022670"/>
    </source>
</evidence>
<evidence type="ECO:0000313" key="9">
    <source>
        <dbReference type="EMBL" id="KAK8751210.1"/>
    </source>
</evidence>
<dbReference type="SUPFAM" id="SSF52129">
    <property type="entry name" value="Caspase-like"/>
    <property type="match status" value="1"/>
</dbReference>
<keyword evidence="10" id="KW-1185">Reference proteome</keyword>
<feature type="compositionally biased region" description="Polar residues" evidence="6">
    <location>
        <begin position="171"/>
        <end position="181"/>
    </location>
</feature>
<feature type="compositionally biased region" description="Basic and acidic residues" evidence="6">
    <location>
        <begin position="48"/>
        <end position="62"/>
    </location>
</feature>
<dbReference type="GO" id="GO:0004197">
    <property type="term" value="F:cysteine-type endopeptidase activity"/>
    <property type="evidence" value="ECO:0007669"/>
    <property type="project" value="InterPro"/>
</dbReference>
<name>A0AAW0YHL8_CHEQU</name>
<feature type="compositionally biased region" description="Basic and acidic residues" evidence="6">
    <location>
        <begin position="183"/>
        <end position="199"/>
    </location>
</feature>
<sequence length="681" mass="77898">MGWRRMYRIFVDTFRTKKRKKKMRPIKNEDEATLGGANMENKVSDTVADNRIKTSQGKERAKEHTKKTKVNDKFAKSHPGKSKVPDTIAKDHTEKSQGSDNFAEDYTMESKVSDKFAKSHTEESKVSLIIATGLQESRTTNNIVKGRTESEVCNTAVHLCKSVLRSDSAASNTHNLQQSSCRFEPEDNVFKEERTERTPRQRHKATSDPPLGTEAQDNGDDLSVKSEDKKRLSSVTVQRCSQSWPQRNMSECALTSECILEMDETPSRAASGPKTSKKVLTYLENCESSEAQDLFPNMKRIRHRGRGNTSSHITVKYTKVYGESDGAYRNDSTPRGLVFISNFSKFKDNKHPEREGSEIDYENLLNLFQQMGYGYSHRMNTYCLTGYITKQEFMDKILKFSRERKHEVLCSCVVIIMSHGSGPKTFLTSDNQEVDLMEVYRIFDNIHCKLLKGKPKIFILQFCRNFPNELSDITVRRHINNDYDLLQIIREEVRKAVQKLQPHSQGDAATADIDPKSPFYLAIEEISRNASVSSLCSFPDVNISHVTDERESEEPSEAQHYGDDVFYHTDTRNLPAVPREGIQRYSDMYSIFSTSPGELSHRDPHKGSLLIQAICYVFAESAYQDEIDILVRKVSTYMTKTLQKDDPITVPRQTCERTNNGLDKSFYFNPEKIPFCRHVTI</sequence>
<dbReference type="Proteomes" id="UP001445076">
    <property type="component" value="Unassembled WGS sequence"/>
</dbReference>
<feature type="region of interest" description="Disordered" evidence="6">
    <location>
        <begin position="171"/>
        <end position="230"/>
    </location>
</feature>
<evidence type="ECO:0000256" key="1">
    <source>
        <dbReference type="ARBA" id="ARBA00010134"/>
    </source>
</evidence>
<dbReference type="PRINTS" id="PR00376">
    <property type="entry name" value="IL1BCENZYME"/>
</dbReference>
<dbReference type="InterPro" id="IPR011600">
    <property type="entry name" value="Pept_C14_caspase"/>
</dbReference>
<dbReference type="GO" id="GO:0006915">
    <property type="term" value="P:apoptotic process"/>
    <property type="evidence" value="ECO:0007669"/>
    <property type="project" value="UniProtKB-KW"/>
</dbReference>
<dbReference type="EMBL" id="JARKIK010000006">
    <property type="protein sequence ID" value="KAK8751210.1"/>
    <property type="molecule type" value="Genomic_DNA"/>
</dbReference>
<feature type="domain" description="Caspase family p20" evidence="8">
    <location>
        <begin position="334"/>
        <end position="467"/>
    </location>
</feature>
<protein>
    <submittedName>
        <fullName evidence="9">Uncharacterized protein</fullName>
    </submittedName>
</protein>
<accession>A0AAW0YHL8</accession>
<evidence type="ECO:0000256" key="3">
    <source>
        <dbReference type="ARBA" id="ARBA00022703"/>
    </source>
</evidence>
<keyword evidence="4" id="KW-0378">Hydrolase</keyword>
<feature type="region of interest" description="Disordered" evidence="6">
    <location>
        <begin position="19"/>
        <end position="101"/>
    </location>
</feature>
<keyword evidence="2" id="KW-0645">Protease</keyword>
<comment type="similarity">
    <text evidence="1 5">Belongs to the peptidase C14A family.</text>
</comment>
<dbReference type="InterPro" id="IPR015917">
    <property type="entry name" value="Pept_C14A"/>
</dbReference>
<dbReference type="GO" id="GO:0006508">
    <property type="term" value="P:proteolysis"/>
    <property type="evidence" value="ECO:0007669"/>
    <property type="project" value="UniProtKB-KW"/>
</dbReference>
<dbReference type="Gene3D" id="3.30.70.1470">
    <property type="entry name" value="Caspase-like"/>
    <property type="match status" value="1"/>
</dbReference>
<proteinExistence type="inferred from homology"/>
<keyword evidence="3" id="KW-0053">Apoptosis</keyword>
<feature type="compositionally biased region" description="Basic and acidic residues" evidence="6">
    <location>
        <begin position="88"/>
        <end position="97"/>
    </location>
</feature>
<reference evidence="9 10" key="1">
    <citation type="journal article" date="2024" name="BMC Genomics">
        <title>Genome assembly of redclaw crayfish (Cherax quadricarinatus) provides insights into its immune adaptation and hypoxia tolerance.</title>
        <authorList>
            <person name="Liu Z."/>
            <person name="Zheng J."/>
            <person name="Li H."/>
            <person name="Fang K."/>
            <person name="Wang S."/>
            <person name="He J."/>
            <person name="Zhou D."/>
            <person name="Weng S."/>
            <person name="Chi M."/>
            <person name="Gu Z."/>
            <person name="He J."/>
            <person name="Li F."/>
            <person name="Wang M."/>
        </authorList>
    </citation>
    <scope>NUCLEOTIDE SEQUENCE [LARGE SCALE GENOMIC DNA]</scope>
    <source>
        <strain evidence="9">ZL_2023a</strain>
    </source>
</reference>
<dbReference type="PROSITE" id="PS50207">
    <property type="entry name" value="CASPASE_P10"/>
    <property type="match status" value="1"/>
</dbReference>
<dbReference type="PANTHER" id="PTHR47901:SF8">
    <property type="entry name" value="CASPASE-3"/>
    <property type="match status" value="1"/>
</dbReference>